<dbReference type="KEGG" id="eac:EAL2_c13320"/>
<name>W8TKD3_PEPAC</name>
<dbReference type="AlphaFoldDB" id="W8TKD3"/>
<dbReference type="STRING" id="1286171.EAL2_c13320"/>
<evidence type="ECO:0000313" key="1">
    <source>
        <dbReference type="EMBL" id="AHM56627.1"/>
    </source>
</evidence>
<organism evidence="1 2">
    <name type="scientific">Peptoclostridium acidaminophilum DSM 3953</name>
    <dbReference type="NCBI Taxonomy" id="1286171"/>
    <lineage>
        <taxon>Bacteria</taxon>
        <taxon>Bacillati</taxon>
        <taxon>Bacillota</taxon>
        <taxon>Clostridia</taxon>
        <taxon>Peptostreptococcales</taxon>
        <taxon>Peptoclostridiaceae</taxon>
        <taxon>Peptoclostridium</taxon>
    </lineage>
</organism>
<sequence>MDMPSMLLGMEMEDAKKILDGNKIVYVVNEIQGKKDAGILTVPRIIRVLESKSGGLEITITHFSSPI</sequence>
<accession>W8TKD3</accession>
<keyword evidence="2" id="KW-1185">Reference proteome</keyword>
<dbReference type="RefSeq" id="WP_025435612.1">
    <property type="nucleotide sequence ID" value="NZ_CP007452.1"/>
</dbReference>
<dbReference type="HOGENOM" id="CLU_2806038_0_0_9"/>
<protein>
    <submittedName>
        <fullName evidence="1">Uncharacterized protein</fullName>
    </submittedName>
</protein>
<evidence type="ECO:0000313" key="2">
    <source>
        <dbReference type="Proteomes" id="UP000019591"/>
    </source>
</evidence>
<dbReference type="OrthoDB" id="1757299at2"/>
<dbReference type="Proteomes" id="UP000019591">
    <property type="component" value="Chromosome"/>
</dbReference>
<dbReference type="EMBL" id="CP007452">
    <property type="protein sequence ID" value="AHM56627.1"/>
    <property type="molecule type" value="Genomic_DNA"/>
</dbReference>
<gene>
    <name evidence="1" type="ORF">EAL2_c13320</name>
</gene>
<dbReference type="PATRIC" id="fig|1286171.3.peg.1282"/>
<reference evidence="1 2" key="1">
    <citation type="journal article" date="2014" name="Genome Announc.">
        <title>Complete Genome Sequence of Amino Acid-Utilizing Eubacterium acidaminophilum al-2 (DSM 3953).</title>
        <authorList>
            <person name="Poehlein A."/>
            <person name="Andreesen J.R."/>
            <person name="Daniel R."/>
        </authorList>
    </citation>
    <scope>NUCLEOTIDE SEQUENCE [LARGE SCALE GENOMIC DNA]</scope>
    <source>
        <strain evidence="1 2">DSM 3953</strain>
    </source>
</reference>
<proteinExistence type="predicted"/>